<evidence type="ECO:0000256" key="9">
    <source>
        <dbReference type="PROSITE-ProRule" id="PRU00228"/>
    </source>
</evidence>
<dbReference type="SUPFAM" id="SSF47473">
    <property type="entry name" value="EF-hand"/>
    <property type="match status" value="2"/>
</dbReference>
<dbReference type="Pfam" id="PF00569">
    <property type="entry name" value="ZZ"/>
    <property type="match status" value="1"/>
</dbReference>
<evidence type="ECO:0000256" key="10">
    <source>
        <dbReference type="SAM" id="MobiDB-lite"/>
    </source>
</evidence>
<feature type="compositionally biased region" description="Polar residues" evidence="10">
    <location>
        <begin position="976"/>
        <end position="991"/>
    </location>
</feature>
<dbReference type="InterPro" id="IPR011992">
    <property type="entry name" value="EF-hand-dom_pair"/>
</dbReference>
<dbReference type="SUPFAM" id="SSF56327">
    <property type="entry name" value="LDH C-terminal domain-like"/>
    <property type="match status" value="1"/>
</dbReference>
<evidence type="ECO:0000313" key="12">
    <source>
        <dbReference type="EMBL" id="EPQ12670.1"/>
    </source>
</evidence>
<keyword evidence="5" id="KW-0862">Zinc</keyword>
<dbReference type="GO" id="GO:0016616">
    <property type="term" value="F:oxidoreductase activity, acting on the CH-OH group of donors, NAD or NADP as acceptor"/>
    <property type="evidence" value="ECO:0007669"/>
    <property type="project" value="InterPro"/>
</dbReference>
<dbReference type="InterPro" id="IPR015154">
    <property type="entry name" value="EF-hand_dom_typ2"/>
</dbReference>
<dbReference type="GO" id="GO:0016615">
    <property type="term" value="F:malate dehydrogenase activity"/>
    <property type="evidence" value="ECO:0007669"/>
    <property type="project" value="InterPro"/>
</dbReference>
<dbReference type="CDD" id="cd02334">
    <property type="entry name" value="ZZ_dystrophin"/>
    <property type="match status" value="1"/>
</dbReference>
<dbReference type="CDD" id="cd16243">
    <property type="entry name" value="EFh_DYTN"/>
    <property type="match status" value="1"/>
</dbReference>
<dbReference type="GO" id="GO:0006099">
    <property type="term" value="P:tricarboxylic acid cycle"/>
    <property type="evidence" value="ECO:0007669"/>
    <property type="project" value="UniProtKB-KW"/>
</dbReference>
<evidence type="ECO:0000256" key="8">
    <source>
        <dbReference type="ARBA" id="ARBA00039310"/>
    </source>
</evidence>
<dbReference type="PROSITE" id="PS01357">
    <property type="entry name" value="ZF_ZZ_1"/>
    <property type="match status" value="1"/>
</dbReference>
<evidence type="ECO:0000256" key="3">
    <source>
        <dbReference type="ARBA" id="ARBA00022723"/>
    </source>
</evidence>
<feature type="domain" description="ZZ-type" evidence="11">
    <location>
        <begin position="753"/>
        <end position="809"/>
    </location>
</feature>
<keyword evidence="7" id="KW-0520">NAD</keyword>
<evidence type="ECO:0000256" key="5">
    <source>
        <dbReference type="ARBA" id="ARBA00022833"/>
    </source>
</evidence>
<feature type="compositionally biased region" description="Basic and acidic residues" evidence="10">
    <location>
        <begin position="914"/>
        <end position="930"/>
    </location>
</feature>
<dbReference type="InterPro" id="IPR000433">
    <property type="entry name" value="Znf_ZZ"/>
</dbReference>
<feature type="compositionally biased region" description="Polar residues" evidence="10">
    <location>
        <begin position="882"/>
        <end position="891"/>
    </location>
</feature>
<dbReference type="InterPro" id="IPR015153">
    <property type="entry name" value="EF-hand_dom_typ1"/>
</dbReference>
<dbReference type="FunFam" id="3.90.110.10:FF:000006">
    <property type="entry name" value="putative malate dehydrogenase 1B"/>
    <property type="match status" value="1"/>
</dbReference>
<dbReference type="Gene3D" id="3.30.60.90">
    <property type="match status" value="1"/>
</dbReference>
<dbReference type="Gene3D" id="3.90.110.10">
    <property type="entry name" value="Lactate dehydrogenase/glycoside hydrolase, family 4, C-terminal"/>
    <property type="match status" value="1"/>
</dbReference>
<evidence type="ECO:0000256" key="7">
    <source>
        <dbReference type="ARBA" id="ARBA00023027"/>
    </source>
</evidence>
<dbReference type="EMBL" id="KE163549">
    <property type="protein sequence ID" value="EPQ12670.1"/>
    <property type="molecule type" value="Genomic_DNA"/>
</dbReference>
<comment type="similarity">
    <text evidence="1">Belongs to the LDH/MDH superfamily. MDH type 2 family.</text>
</comment>
<evidence type="ECO:0000256" key="6">
    <source>
        <dbReference type="ARBA" id="ARBA00023002"/>
    </source>
</evidence>
<keyword evidence="6" id="KW-0560">Oxidoreductase</keyword>
<accession>S7N907</accession>
<dbReference type="InterPro" id="IPR010945">
    <property type="entry name" value="Malate_DH_type2"/>
</dbReference>
<evidence type="ECO:0000256" key="2">
    <source>
        <dbReference type="ARBA" id="ARBA00022532"/>
    </source>
</evidence>
<dbReference type="InterPro" id="IPR015955">
    <property type="entry name" value="Lactate_DH/Glyco_Ohase_4_C"/>
</dbReference>
<dbReference type="FunFam" id="3.40.50.720:FF:000322">
    <property type="entry name" value="Putative malate dehydrogenase 1B"/>
    <property type="match status" value="1"/>
</dbReference>
<feature type="compositionally biased region" description="Polar residues" evidence="10">
    <location>
        <begin position="904"/>
        <end position="913"/>
    </location>
</feature>
<dbReference type="SUPFAM" id="SSF57850">
    <property type="entry name" value="RING/U-box"/>
    <property type="match status" value="1"/>
</dbReference>
<name>S7N907_MYOBR</name>
<dbReference type="Pfam" id="PF09069">
    <property type="entry name" value="EF-hand_3"/>
    <property type="match status" value="1"/>
</dbReference>
<dbReference type="Gene3D" id="1.10.238.10">
    <property type="entry name" value="EF-hand"/>
    <property type="match status" value="1"/>
</dbReference>
<feature type="compositionally biased region" description="Polar residues" evidence="10">
    <location>
        <begin position="998"/>
        <end position="1016"/>
    </location>
</feature>
<evidence type="ECO:0000259" key="11">
    <source>
        <dbReference type="PROSITE" id="PS50135"/>
    </source>
</evidence>
<dbReference type="eggNOG" id="KOG1496">
    <property type="taxonomic scope" value="Eukaryota"/>
</dbReference>
<evidence type="ECO:0000313" key="13">
    <source>
        <dbReference type="Proteomes" id="UP000052978"/>
    </source>
</evidence>
<proteinExistence type="inferred from homology"/>
<dbReference type="InterPro" id="IPR043145">
    <property type="entry name" value="Znf_ZZ_sf"/>
</dbReference>
<dbReference type="GO" id="GO:0008270">
    <property type="term" value="F:zinc ion binding"/>
    <property type="evidence" value="ECO:0007669"/>
    <property type="project" value="UniProtKB-KW"/>
</dbReference>
<evidence type="ECO:0000256" key="4">
    <source>
        <dbReference type="ARBA" id="ARBA00022771"/>
    </source>
</evidence>
<dbReference type="Gene3D" id="3.40.50.720">
    <property type="entry name" value="NAD(P)-binding Rossmann-like Domain"/>
    <property type="match status" value="1"/>
</dbReference>
<dbReference type="AlphaFoldDB" id="S7N907"/>
<dbReference type="Pfam" id="PF09068">
    <property type="entry name" value="EF-hand_2"/>
    <property type="match status" value="1"/>
</dbReference>
<evidence type="ECO:0000256" key="1">
    <source>
        <dbReference type="ARBA" id="ARBA00009613"/>
    </source>
</evidence>
<keyword evidence="3" id="KW-0479">Metal-binding</keyword>
<dbReference type="PANTHER" id="PTHR23382">
    <property type="entry name" value="MALATE DEHYDROGENASE"/>
    <property type="match status" value="1"/>
</dbReference>
<feature type="region of interest" description="Disordered" evidence="10">
    <location>
        <begin position="879"/>
        <end position="1031"/>
    </location>
</feature>
<keyword evidence="4 9" id="KW-0863">Zinc-finger</keyword>
<organism evidence="12 13">
    <name type="scientific">Myotis brandtii</name>
    <name type="common">Brandt's bat</name>
    <dbReference type="NCBI Taxonomy" id="109478"/>
    <lineage>
        <taxon>Eukaryota</taxon>
        <taxon>Metazoa</taxon>
        <taxon>Chordata</taxon>
        <taxon>Craniata</taxon>
        <taxon>Vertebrata</taxon>
        <taxon>Euteleostomi</taxon>
        <taxon>Mammalia</taxon>
        <taxon>Eutheria</taxon>
        <taxon>Laurasiatheria</taxon>
        <taxon>Chiroptera</taxon>
        <taxon>Yangochiroptera</taxon>
        <taxon>Vespertilionidae</taxon>
        <taxon>Myotis</taxon>
    </lineage>
</organism>
<dbReference type="InterPro" id="IPR036291">
    <property type="entry name" value="NAD(P)-bd_dom_sf"/>
</dbReference>
<gene>
    <name evidence="12" type="ORF">D623_10028384</name>
</gene>
<keyword evidence="2" id="KW-0816">Tricarboxylic acid cycle</keyword>
<dbReference type="GO" id="GO:0006108">
    <property type="term" value="P:malate metabolic process"/>
    <property type="evidence" value="ECO:0007669"/>
    <property type="project" value="InterPro"/>
</dbReference>
<dbReference type="SMART" id="SM00291">
    <property type="entry name" value="ZnF_ZZ"/>
    <property type="match status" value="1"/>
</dbReference>
<keyword evidence="13" id="KW-1185">Reference proteome</keyword>
<protein>
    <recommendedName>
        <fullName evidence="8">Putative malate dehydrogenase 1B</fullName>
    </recommendedName>
</protein>
<sequence length="1098" mass="123725">MAKFVLAGRADDPYYAKAEILADYLQKNLPDFHVFKITQHPDVWEEWLRDVCEKNKWSHKSSPIIWRELLDRGGKGLLLGGYNEFLEHAQLYYDVTSSMTTELMKAIAQENLEAHIQKELEKESLKDLIDPLQVWITSASAPACYSLIPILTSGEVFGMHTEISIALLDNKQAEKTLQNLALDAQDLVSPVLRSVSICTRMEDAFRQAHVVIILDDPRTKEVYTVEECLRSRVPLCRLYGYLIEKNARDSVRVIVGGKTFVNLKTLLLMRYAPSIAHNIVAVALGVEGQAKAAVARKMKTSPSYIKDVIIWGNISGNCYVDLRKAKIYKYESAIWGPPHFSRPVLSLVFDSEWINREFVTTLEDLTATGKQFGGMLAAHSIATTLKYWYHGSPYGEIVSLGVLSEGQFGIPEGIVFSMPVKFENGTWVVLTDLKDIEISEQTMARMTSDLMQEKLVALGDLLYFHPYQPEHEKAALTTTDDNEENQEYADDLFSEYKNDIPDLTHEEGKDQVMPDVDDLDLTPKTNSENPFSQELTNDALNSIENSIYRTAFKLRSVQTTCQLDLIGSSQIQHVLLCPSFWEARESPLSVQHLFQALQELFQRAREKPGQVHPGAAELTLSLLMAMYDSTGTGFLKLTPAAAALIALSGDSPLTKYRALFQLYAENKRGGYDSGARMTRRTLRNLLTDLQQIPTVVGESRSLCSVESATRSCFQGVLSPAIKEEKFLSWLQSEPPILLWLPTCYRLSATEMATHPARCGVCRSFPITGLRYRCLKCLNFDICQMCFLSGLHSKSHQTSHPVVEHCVQEMSAKEYTRLLLGTLRSNLLQECWRRKEAARRQWLLDRVKAKAAADRAQARLSVQYPIGPVETAAMKASKRICQRMSQAQQTDDSSSHHQAKFQPLHPSSYQNMISKSDHEKDKSFWKEEDSSQSKNASVDGPEWEPFLNPTVVDKSQQSQAKVEHALPNSESPEAILQPTSTQNTRAQSQAQKTAKEIFSSPTSPQKGLLQDTPQNAPTEIHSPTLPPMERKETVNIQEEKDELEEEELQELLSKLMDAFTLEMPPDPQPSVNTDLYRGAERVSRAFSALVDQITLPNWK</sequence>
<dbReference type="InterPro" id="IPR022383">
    <property type="entry name" value="Lactate/malate_DH_C"/>
</dbReference>
<dbReference type="SUPFAM" id="SSF51735">
    <property type="entry name" value="NAD(P)-binding Rossmann-fold domains"/>
    <property type="match status" value="1"/>
</dbReference>
<dbReference type="PROSITE" id="PS50135">
    <property type="entry name" value="ZF_ZZ_2"/>
    <property type="match status" value="1"/>
</dbReference>
<dbReference type="Proteomes" id="UP000052978">
    <property type="component" value="Unassembled WGS sequence"/>
</dbReference>
<reference evidence="12 13" key="1">
    <citation type="journal article" date="2013" name="Nat. Commun.">
        <title>Genome analysis reveals insights into physiology and longevity of the Brandt's bat Myotis brandtii.</title>
        <authorList>
            <person name="Seim I."/>
            <person name="Fang X."/>
            <person name="Xiong Z."/>
            <person name="Lobanov A.V."/>
            <person name="Huang Z."/>
            <person name="Ma S."/>
            <person name="Feng Y."/>
            <person name="Turanov A.A."/>
            <person name="Zhu Y."/>
            <person name="Lenz T.L."/>
            <person name="Gerashchenko M.V."/>
            <person name="Fan D."/>
            <person name="Hee Yim S."/>
            <person name="Yao X."/>
            <person name="Jordan D."/>
            <person name="Xiong Y."/>
            <person name="Ma Y."/>
            <person name="Lyapunov A.N."/>
            <person name="Chen G."/>
            <person name="Kulakova O.I."/>
            <person name="Sun Y."/>
            <person name="Lee S.G."/>
            <person name="Bronson R.T."/>
            <person name="Moskalev A.A."/>
            <person name="Sunyaev S.R."/>
            <person name="Zhang G."/>
            <person name="Krogh A."/>
            <person name="Wang J."/>
            <person name="Gladyshev V.N."/>
        </authorList>
    </citation>
    <scope>NUCLEOTIDE SEQUENCE [LARGE SCALE GENOMIC DNA]</scope>
</reference>
<dbReference type="Pfam" id="PF02866">
    <property type="entry name" value="Ldh_1_C"/>
    <property type="match status" value="1"/>
</dbReference>